<reference evidence="8" key="1">
    <citation type="submission" date="2014-01" db="EMBL/GenBank/DDBJ databases">
        <title>The genome of the white-rot fungus Pycnoporus cinnabarinus: a basidiomycete model with a versatile arsenal for lignocellulosic biomass breakdown.</title>
        <authorList>
            <person name="Levasseur A."/>
            <person name="Lomascolo A."/>
            <person name="Ruiz-Duenas F.J."/>
            <person name="Uzan E."/>
            <person name="Piumi F."/>
            <person name="Kues U."/>
            <person name="Ram A.F.J."/>
            <person name="Murat C."/>
            <person name="Haon M."/>
            <person name="Benoit I."/>
            <person name="Arfi Y."/>
            <person name="Chevret D."/>
            <person name="Drula E."/>
            <person name="Kwon M.J."/>
            <person name="Gouret P."/>
            <person name="Lesage-Meessen L."/>
            <person name="Lombard V."/>
            <person name="Mariette J."/>
            <person name="Noirot C."/>
            <person name="Park J."/>
            <person name="Patyshakuliyeva A."/>
            <person name="Wieneger R.A.B."/>
            <person name="Wosten H.A.B."/>
            <person name="Martin F."/>
            <person name="Coutinho P.M."/>
            <person name="de Vries R."/>
            <person name="Martinez A.T."/>
            <person name="Klopp C."/>
            <person name="Pontarotti P."/>
            <person name="Henrissat B."/>
            <person name="Record E."/>
        </authorList>
    </citation>
    <scope>NUCLEOTIDE SEQUENCE [LARGE SCALE GENOMIC DNA]</scope>
    <source>
        <strain evidence="8">BRFM137</strain>
    </source>
</reference>
<dbReference type="CDD" id="cd12148">
    <property type="entry name" value="fungal_TF_MHR"/>
    <property type="match status" value="1"/>
</dbReference>
<dbReference type="InterPro" id="IPR050815">
    <property type="entry name" value="TF_fung"/>
</dbReference>
<dbReference type="GO" id="GO:0008270">
    <property type="term" value="F:zinc ion binding"/>
    <property type="evidence" value="ECO:0007669"/>
    <property type="project" value="InterPro"/>
</dbReference>
<keyword evidence="5" id="KW-0539">Nucleus</keyword>
<dbReference type="InterPro" id="IPR001138">
    <property type="entry name" value="Zn2Cys6_DnaBD"/>
</dbReference>
<dbReference type="Pfam" id="PF00172">
    <property type="entry name" value="Zn_clus"/>
    <property type="match status" value="1"/>
</dbReference>
<accession>A0A060SSF9</accession>
<feature type="compositionally biased region" description="Polar residues" evidence="6">
    <location>
        <begin position="88"/>
        <end position="98"/>
    </location>
</feature>
<evidence type="ECO:0000256" key="2">
    <source>
        <dbReference type="ARBA" id="ARBA00022723"/>
    </source>
</evidence>
<evidence type="ECO:0000313" key="9">
    <source>
        <dbReference type="Proteomes" id="UP000029665"/>
    </source>
</evidence>
<keyword evidence="2" id="KW-0479">Metal-binding</keyword>
<dbReference type="STRING" id="5643.A0A060SSF9"/>
<evidence type="ECO:0000256" key="3">
    <source>
        <dbReference type="ARBA" id="ARBA00023015"/>
    </source>
</evidence>
<dbReference type="HOGENOM" id="CLU_022337_1_0_1"/>
<dbReference type="GO" id="GO:0005634">
    <property type="term" value="C:nucleus"/>
    <property type="evidence" value="ECO:0007669"/>
    <property type="project" value="UniProtKB-SubCell"/>
</dbReference>
<dbReference type="PANTHER" id="PTHR47338:SF29">
    <property type="entry name" value="ZN(2)-C6 FUNGAL-TYPE DOMAIN-CONTAINING PROTEIN"/>
    <property type="match status" value="1"/>
</dbReference>
<comment type="caution">
    <text evidence="8">The sequence shown here is derived from an EMBL/GenBank/DDBJ whole genome shotgun (WGS) entry which is preliminary data.</text>
</comment>
<dbReference type="PANTHER" id="PTHR47338">
    <property type="entry name" value="ZN(II)2CYS6 TRANSCRIPTION FACTOR (EUROFUNG)-RELATED"/>
    <property type="match status" value="1"/>
</dbReference>
<keyword evidence="3" id="KW-0805">Transcription regulation</keyword>
<protein>
    <recommendedName>
        <fullName evidence="7">Zn(2)-C6 fungal-type domain-containing protein</fullName>
    </recommendedName>
</protein>
<dbReference type="SUPFAM" id="SSF57701">
    <property type="entry name" value="Zn2/Cys6 DNA-binding domain"/>
    <property type="match status" value="1"/>
</dbReference>
<gene>
    <name evidence="8" type="ORF">BN946_scf184335.g4</name>
</gene>
<organism evidence="8 9">
    <name type="scientific">Pycnoporus cinnabarinus</name>
    <name type="common">Cinnabar-red polypore</name>
    <name type="synonym">Trametes cinnabarina</name>
    <dbReference type="NCBI Taxonomy" id="5643"/>
    <lineage>
        <taxon>Eukaryota</taxon>
        <taxon>Fungi</taxon>
        <taxon>Dikarya</taxon>
        <taxon>Basidiomycota</taxon>
        <taxon>Agaricomycotina</taxon>
        <taxon>Agaricomycetes</taxon>
        <taxon>Polyporales</taxon>
        <taxon>Polyporaceae</taxon>
        <taxon>Trametes</taxon>
    </lineage>
</organism>
<comment type="subcellular location">
    <subcellularLocation>
        <location evidence="1">Nucleus</location>
    </subcellularLocation>
</comment>
<dbReference type="PROSITE" id="PS00463">
    <property type="entry name" value="ZN2_CY6_FUNGAL_1"/>
    <property type="match status" value="1"/>
</dbReference>
<dbReference type="AlphaFoldDB" id="A0A060SSF9"/>
<dbReference type="OMA" id="PDDCEYA"/>
<dbReference type="Proteomes" id="UP000029665">
    <property type="component" value="Unassembled WGS sequence"/>
</dbReference>
<keyword evidence="9" id="KW-1185">Reference proteome</keyword>
<proteinExistence type="predicted"/>
<evidence type="ECO:0000256" key="4">
    <source>
        <dbReference type="ARBA" id="ARBA00023163"/>
    </source>
</evidence>
<evidence type="ECO:0000259" key="7">
    <source>
        <dbReference type="PROSITE" id="PS50048"/>
    </source>
</evidence>
<evidence type="ECO:0000313" key="8">
    <source>
        <dbReference type="EMBL" id="CDO75378.1"/>
    </source>
</evidence>
<keyword evidence="4" id="KW-0804">Transcription</keyword>
<dbReference type="OrthoDB" id="2309723at2759"/>
<feature type="domain" description="Zn(2)-C6 fungal-type" evidence="7">
    <location>
        <begin position="13"/>
        <end position="45"/>
    </location>
</feature>
<dbReference type="EMBL" id="CCBP010000266">
    <property type="protein sequence ID" value="CDO75378.1"/>
    <property type="molecule type" value="Genomic_DNA"/>
</dbReference>
<feature type="region of interest" description="Disordered" evidence="6">
    <location>
        <begin position="81"/>
        <end position="103"/>
    </location>
</feature>
<dbReference type="CDD" id="cd00067">
    <property type="entry name" value="GAL4"/>
    <property type="match status" value="1"/>
</dbReference>
<evidence type="ECO:0000256" key="5">
    <source>
        <dbReference type="ARBA" id="ARBA00023242"/>
    </source>
</evidence>
<dbReference type="GO" id="GO:0000981">
    <property type="term" value="F:DNA-binding transcription factor activity, RNA polymerase II-specific"/>
    <property type="evidence" value="ECO:0007669"/>
    <property type="project" value="InterPro"/>
</dbReference>
<name>A0A060SSF9_PYCCI</name>
<evidence type="ECO:0000256" key="1">
    <source>
        <dbReference type="ARBA" id="ARBA00004123"/>
    </source>
</evidence>
<dbReference type="PROSITE" id="PS50048">
    <property type="entry name" value="ZN2_CY6_FUNGAL_2"/>
    <property type="match status" value="1"/>
</dbReference>
<dbReference type="InterPro" id="IPR036864">
    <property type="entry name" value="Zn2-C6_fun-type_DNA-bd_sf"/>
</dbReference>
<dbReference type="SMART" id="SM00066">
    <property type="entry name" value="GAL4"/>
    <property type="match status" value="1"/>
</dbReference>
<sequence>MASTSRPLTRGAACLPCRKLKAKCDGNKPACGRCLANNRPDDCEYAVGGEVTRSRLLEENIALLEARIKELENPLEAPSVRLHDPRRQSNTASGTTRFTLPDPTALQLYPPISVGAASEPSKQEIQVLVQTFIAHSSQLGFFLNPTRFVQAIKLPHEERGPTCEGLINTVYLWGSRLSGSSTLRAREADFCAKAVQTSSGTSLIAQSVAPDSSVLFRIQSEVLLALYFMSCGRALEGRYHAVAAVALAMGSKYHQLDAVGLVRSGLDAVSVGEKIHAFWTVFAMDKAWAAAMNTAPSISQRGGTHVLITTPWPLPMQSYEQGIVIASHGFNYTIEDYLNGRVDDSAEEFSRLALHVKAAALCDGAMDLSLTYRPDLQNGAEFLARFATLDNLIERFHRQLAAMRCQDPDDAREVVVCRTYACIAAIQMHLVFARYQPASRQKCISVAIASARALDAIDLNHYRHLDPIVAEIWSTICKLLIEEVRRLRTGAVPVRQEDMARITATLDRIMGAMATLACTSPLMASNLADLQQRRASIIL</sequence>
<evidence type="ECO:0000256" key="6">
    <source>
        <dbReference type="SAM" id="MobiDB-lite"/>
    </source>
</evidence>
<dbReference type="Gene3D" id="4.10.240.10">
    <property type="entry name" value="Zn(2)-C6 fungal-type DNA-binding domain"/>
    <property type="match status" value="1"/>
</dbReference>